<accession>A0ACC3AEY7</accession>
<dbReference type="EMBL" id="JAPDRQ010000025">
    <property type="protein sequence ID" value="KAJ9661129.1"/>
    <property type="molecule type" value="Genomic_DNA"/>
</dbReference>
<gene>
    <name evidence="1" type="ORF">H2198_002073</name>
</gene>
<comment type="caution">
    <text evidence="1">The sequence shown here is derived from an EMBL/GenBank/DDBJ whole genome shotgun (WGS) entry which is preliminary data.</text>
</comment>
<proteinExistence type="predicted"/>
<name>A0ACC3AEY7_9EURO</name>
<sequence length="359" mass="40543">MDSVLYPPFDVPQDDHAGVLSQTLASSPCIKTILPAKVRSALYNDIVLVGHSSIHLREFLPIGQLSNVIASLEFGVQILASKVISAEAHTIPIEDAILANGRDEVRYKLRGHDYDDTQPPQIVVLSIASSELVFIYARNLPTGITRFVYAKRHILGGMQWPTKYGKHLAVDPESRALAVASAKGSFGLLALKDVDEIKAEIDDWDPRNPTSMQPLKEQRFIQVDGVILRMDFLKTNFPEHQKVVLLLIIANQGTTRLLLYRWSSWQPLATVKPSKGSGYPLPSRDAFPHLLIPSCKQMSFAIMAEQRLVFYDNITSKALKRSEFVFAVREQDKEKQWVQWAKPVRHEQHKKNKEDIFLI</sequence>
<evidence type="ECO:0000313" key="1">
    <source>
        <dbReference type="EMBL" id="KAJ9661129.1"/>
    </source>
</evidence>
<feature type="non-terminal residue" evidence="1">
    <location>
        <position position="359"/>
    </location>
</feature>
<reference evidence="1" key="1">
    <citation type="submission" date="2022-10" db="EMBL/GenBank/DDBJ databases">
        <title>Culturing micro-colonial fungi from biological soil crusts in the Mojave desert and describing Neophaeococcomyces mojavensis, and introducing the new genera and species Taxawa tesnikishii.</title>
        <authorList>
            <person name="Kurbessoian T."/>
            <person name="Stajich J.E."/>
        </authorList>
    </citation>
    <scope>NUCLEOTIDE SEQUENCE</scope>
    <source>
        <strain evidence="1">JES_112</strain>
    </source>
</reference>
<keyword evidence="2" id="KW-1185">Reference proteome</keyword>
<organism evidence="1 2">
    <name type="scientific">Neophaeococcomyces mojaviensis</name>
    <dbReference type="NCBI Taxonomy" id="3383035"/>
    <lineage>
        <taxon>Eukaryota</taxon>
        <taxon>Fungi</taxon>
        <taxon>Dikarya</taxon>
        <taxon>Ascomycota</taxon>
        <taxon>Pezizomycotina</taxon>
        <taxon>Eurotiomycetes</taxon>
        <taxon>Chaetothyriomycetidae</taxon>
        <taxon>Chaetothyriales</taxon>
        <taxon>Chaetothyriales incertae sedis</taxon>
        <taxon>Neophaeococcomyces</taxon>
    </lineage>
</organism>
<dbReference type="Proteomes" id="UP001172386">
    <property type="component" value="Unassembled WGS sequence"/>
</dbReference>
<evidence type="ECO:0000313" key="2">
    <source>
        <dbReference type="Proteomes" id="UP001172386"/>
    </source>
</evidence>
<protein>
    <submittedName>
        <fullName evidence="1">Uncharacterized protein</fullName>
    </submittedName>
</protein>